<reference evidence="8" key="1">
    <citation type="submission" date="2023-01" db="EMBL/GenBank/DDBJ databases">
        <title>Genome assembly of the deep-sea coral Lophelia pertusa.</title>
        <authorList>
            <person name="Herrera S."/>
            <person name="Cordes E."/>
        </authorList>
    </citation>
    <scope>NUCLEOTIDE SEQUENCE</scope>
    <source>
        <strain evidence="8">USNM1676648</strain>
        <tissue evidence="8">Polyp</tissue>
    </source>
</reference>
<keyword evidence="1 5" id="KW-0245">EGF-like domain</keyword>
<organism evidence="8 9">
    <name type="scientific">Desmophyllum pertusum</name>
    <dbReference type="NCBI Taxonomy" id="174260"/>
    <lineage>
        <taxon>Eukaryota</taxon>
        <taxon>Metazoa</taxon>
        <taxon>Cnidaria</taxon>
        <taxon>Anthozoa</taxon>
        <taxon>Hexacorallia</taxon>
        <taxon>Scleractinia</taxon>
        <taxon>Caryophylliina</taxon>
        <taxon>Caryophylliidae</taxon>
        <taxon>Desmophyllum</taxon>
    </lineage>
</organism>
<dbReference type="InterPro" id="IPR000152">
    <property type="entry name" value="EGF-type_Asp/Asn_hydroxyl_site"/>
</dbReference>
<keyword evidence="6" id="KW-1133">Transmembrane helix</keyword>
<feature type="domain" description="EGF-like" evidence="7">
    <location>
        <begin position="99"/>
        <end position="130"/>
    </location>
</feature>
<comment type="caution">
    <text evidence="8">The sequence shown here is derived from an EMBL/GenBank/DDBJ whole genome shotgun (WGS) entry which is preliminary data.</text>
</comment>
<name>A0A9W9YF54_9CNID</name>
<feature type="domain" description="EGF-like" evidence="7">
    <location>
        <begin position="60"/>
        <end position="98"/>
    </location>
</feature>
<keyword evidence="6" id="KW-0472">Membrane</keyword>
<accession>A0A9W9YF54</accession>
<evidence type="ECO:0000259" key="7">
    <source>
        <dbReference type="PROSITE" id="PS50026"/>
    </source>
</evidence>
<comment type="caution">
    <text evidence="5">Lacks conserved residue(s) required for the propagation of feature annotation.</text>
</comment>
<feature type="transmembrane region" description="Helical" evidence="6">
    <location>
        <begin position="34"/>
        <end position="54"/>
    </location>
</feature>
<dbReference type="CDD" id="cd00054">
    <property type="entry name" value="EGF_CA"/>
    <property type="match status" value="2"/>
</dbReference>
<evidence type="ECO:0000256" key="5">
    <source>
        <dbReference type="PROSITE-ProRule" id="PRU00076"/>
    </source>
</evidence>
<dbReference type="PROSITE" id="PS00010">
    <property type="entry name" value="ASX_HYDROXYL"/>
    <property type="match status" value="2"/>
</dbReference>
<keyword evidence="4 5" id="KW-1015">Disulfide bond</keyword>
<proteinExistence type="predicted"/>
<dbReference type="InterPro" id="IPR000742">
    <property type="entry name" value="EGF"/>
</dbReference>
<dbReference type="OrthoDB" id="5976206at2759"/>
<evidence type="ECO:0000256" key="1">
    <source>
        <dbReference type="ARBA" id="ARBA00022536"/>
    </source>
</evidence>
<keyword evidence="6" id="KW-0812">Transmembrane</keyword>
<dbReference type="Pfam" id="PF07645">
    <property type="entry name" value="EGF_CA"/>
    <property type="match status" value="2"/>
</dbReference>
<keyword evidence="9" id="KW-1185">Reference proteome</keyword>
<gene>
    <name evidence="8" type="primary">NID2_5</name>
    <name evidence="8" type="ORF">OS493_008106</name>
</gene>
<keyword evidence="3" id="KW-0677">Repeat</keyword>
<dbReference type="PANTHER" id="PTHR24050">
    <property type="entry name" value="PA14 DOMAIN-CONTAINING PROTEIN"/>
    <property type="match status" value="1"/>
</dbReference>
<dbReference type="InterPro" id="IPR001881">
    <property type="entry name" value="EGF-like_Ca-bd_dom"/>
</dbReference>
<dbReference type="PROSITE" id="PS50026">
    <property type="entry name" value="EGF_3"/>
    <property type="match status" value="2"/>
</dbReference>
<keyword evidence="2" id="KW-0732">Signal</keyword>
<evidence type="ECO:0000313" key="8">
    <source>
        <dbReference type="EMBL" id="KAJ7337945.1"/>
    </source>
</evidence>
<dbReference type="Gene3D" id="2.10.25.10">
    <property type="entry name" value="Laminin"/>
    <property type="match status" value="2"/>
</dbReference>
<feature type="disulfide bond" evidence="5">
    <location>
        <begin position="88"/>
        <end position="97"/>
    </location>
</feature>
<dbReference type="InterPro" id="IPR049883">
    <property type="entry name" value="NOTCH1_EGF-like"/>
</dbReference>
<evidence type="ECO:0000313" key="9">
    <source>
        <dbReference type="Proteomes" id="UP001163046"/>
    </source>
</evidence>
<dbReference type="SMART" id="SM00179">
    <property type="entry name" value="EGF_CA"/>
    <property type="match status" value="2"/>
</dbReference>
<sequence>MAPTKITLQTNQETDHENMSDCKSIAGNATTRNIVDLLLVITIIVLLGVAAPIIRGDYCDIDECTSGNHSCPTKAHCINAIGSYTCECFHGYHGSQCLDVDECKLGIHTCDEHANCTNTMGSYKCTCHVG</sequence>
<evidence type="ECO:0000256" key="6">
    <source>
        <dbReference type="SAM" id="Phobius"/>
    </source>
</evidence>
<evidence type="ECO:0000256" key="4">
    <source>
        <dbReference type="ARBA" id="ARBA00023157"/>
    </source>
</evidence>
<dbReference type="InterPro" id="IPR018097">
    <property type="entry name" value="EGF_Ca-bd_CS"/>
</dbReference>
<dbReference type="Proteomes" id="UP001163046">
    <property type="component" value="Unassembled WGS sequence"/>
</dbReference>
<evidence type="ECO:0000256" key="2">
    <source>
        <dbReference type="ARBA" id="ARBA00022729"/>
    </source>
</evidence>
<dbReference type="GO" id="GO:0005509">
    <property type="term" value="F:calcium ion binding"/>
    <property type="evidence" value="ECO:0007669"/>
    <property type="project" value="InterPro"/>
</dbReference>
<dbReference type="EMBL" id="MU827780">
    <property type="protein sequence ID" value="KAJ7337945.1"/>
    <property type="molecule type" value="Genomic_DNA"/>
</dbReference>
<dbReference type="PROSITE" id="PS01187">
    <property type="entry name" value="EGF_CA"/>
    <property type="match status" value="1"/>
</dbReference>
<dbReference type="PROSITE" id="PS00022">
    <property type="entry name" value="EGF_1"/>
    <property type="match status" value="1"/>
</dbReference>
<dbReference type="FunFam" id="2.10.25.10:FF:000038">
    <property type="entry name" value="Fibrillin 2"/>
    <property type="match status" value="2"/>
</dbReference>
<dbReference type="SUPFAM" id="SSF57196">
    <property type="entry name" value="EGF/Laminin"/>
    <property type="match status" value="2"/>
</dbReference>
<dbReference type="PROSITE" id="PS01186">
    <property type="entry name" value="EGF_2"/>
    <property type="match status" value="1"/>
</dbReference>
<dbReference type="InterPro" id="IPR052235">
    <property type="entry name" value="Nephronectin_domain"/>
</dbReference>
<dbReference type="PANTHER" id="PTHR24050:SF28">
    <property type="entry name" value="UROMODULIN-LIKE"/>
    <property type="match status" value="1"/>
</dbReference>
<evidence type="ECO:0000256" key="3">
    <source>
        <dbReference type="ARBA" id="ARBA00022737"/>
    </source>
</evidence>
<protein>
    <submittedName>
        <fullName evidence="8">Nidogen-2</fullName>
    </submittedName>
</protein>
<dbReference type="AlphaFoldDB" id="A0A9W9YF54"/>